<keyword evidence="4" id="KW-0812">Transmembrane</keyword>
<evidence type="ECO:0000313" key="5">
    <source>
        <dbReference type="EMBL" id="OIQ94654.1"/>
    </source>
</evidence>
<keyword evidence="4" id="KW-0472">Membrane</keyword>
<feature type="transmembrane region" description="Helical" evidence="4">
    <location>
        <begin position="56"/>
        <end position="76"/>
    </location>
</feature>
<name>A0A1J5REX3_9ZZZZ</name>
<keyword evidence="1" id="KW-0489">Methyltransferase</keyword>
<dbReference type="CDD" id="cd02440">
    <property type="entry name" value="AdoMet_MTases"/>
    <property type="match status" value="1"/>
</dbReference>
<dbReference type="PANTHER" id="PTHR13610:SF9">
    <property type="entry name" value="FI06469P"/>
    <property type="match status" value="1"/>
</dbReference>
<dbReference type="PANTHER" id="PTHR13610">
    <property type="entry name" value="METHYLTRANSFERASE DOMAIN-CONTAINING PROTEIN"/>
    <property type="match status" value="1"/>
</dbReference>
<dbReference type="GO" id="GO:1905706">
    <property type="term" value="P:regulation of mitochondrial ATP synthesis coupled proton transport"/>
    <property type="evidence" value="ECO:0007669"/>
    <property type="project" value="TreeGrafter"/>
</dbReference>
<evidence type="ECO:0000256" key="2">
    <source>
        <dbReference type="ARBA" id="ARBA00022679"/>
    </source>
</evidence>
<proteinExistence type="predicted"/>
<dbReference type="InterPro" id="IPR029063">
    <property type="entry name" value="SAM-dependent_MTases_sf"/>
</dbReference>
<gene>
    <name evidence="5" type="ORF">GALL_234100</name>
</gene>
<sequence length="255" mass="27844">MLPLRTAALAQILGGVIAVFLVQIAYPRLFATPLVVATIQGACAAMISAKLGAPKWWLGIHLCFLPAALWLTRLGQDLGIEPLWYFAGFAALLLIFWRTDRSQVPLYLSNAATAAALAAVLPNVPCQAIDLGCGDGGLLRRLAAGRPDCDFVGVEHAPLPWLWAKLASIGRANLKIRYGNFWQLRLDRFDLVYAFLSPVPMPRLIVKARTEMRPGALLVANSFAVPGIAPERVIAVDDRRTTRLYCYRIAKPGAE</sequence>
<feature type="transmembrane region" description="Helical" evidence="4">
    <location>
        <begin position="7"/>
        <end position="24"/>
    </location>
</feature>
<dbReference type="GO" id="GO:0005739">
    <property type="term" value="C:mitochondrion"/>
    <property type="evidence" value="ECO:0007669"/>
    <property type="project" value="TreeGrafter"/>
</dbReference>
<keyword evidence="3" id="KW-0949">S-adenosyl-L-methionine</keyword>
<feature type="transmembrane region" description="Helical" evidence="4">
    <location>
        <begin position="82"/>
        <end position="99"/>
    </location>
</feature>
<dbReference type="GO" id="GO:0032259">
    <property type="term" value="P:methylation"/>
    <property type="evidence" value="ECO:0007669"/>
    <property type="project" value="UniProtKB-KW"/>
</dbReference>
<feature type="transmembrane region" description="Helical" evidence="4">
    <location>
        <begin position="30"/>
        <end position="49"/>
    </location>
</feature>
<evidence type="ECO:0008006" key="6">
    <source>
        <dbReference type="Google" id="ProtNLM"/>
    </source>
</evidence>
<dbReference type="Gene3D" id="3.40.50.150">
    <property type="entry name" value="Vaccinia Virus protein VP39"/>
    <property type="match status" value="1"/>
</dbReference>
<keyword evidence="4" id="KW-1133">Transmembrane helix</keyword>
<dbReference type="AlphaFoldDB" id="A0A1J5REX3"/>
<keyword evidence="2" id="KW-0808">Transferase</keyword>
<evidence type="ECO:0000256" key="1">
    <source>
        <dbReference type="ARBA" id="ARBA00022603"/>
    </source>
</evidence>
<dbReference type="SUPFAM" id="SSF53335">
    <property type="entry name" value="S-adenosyl-L-methionine-dependent methyltransferases"/>
    <property type="match status" value="1"/>
</dbReference>
<dbReference type="InterPro" id="IPR026170">
    <property type="entry name" value="FAM173A/B"/>
</dbReference>
<evidence type="ECO:0000256" key="4">
    <source>
        <dbReference type="SAM" id="Phobius"/>
    </source>
</evidence>
<protein>
    <recommendedName>
        <fullName evidence="6">Methyltransferase type 12</fullName>
    </recommendedName>
</protein>
<reference evidence="5" key="1">
    <citation type="submission" date="2016-10" db="EMBL/GenBank/DDBJ databases">
        <title>Sequence of Gallionella enrichment culture.</title>
        <authorList>
            <person name="Poehlein A."/>
            <person name="Muehling M."/>
            <person name="Daniel R."/>
        </authorList>
    </citation>
    <scope>NUCLEOTIDE SEQUENCE</scope>
</reference>
<accession>A0A1J5REX3</accession>
<dbReference type="EMBL" id="MLJW01000182">
    <property type="protein sequence ID" value="OIQ94654.1"/>
    <property type="molecule type" value="Genomic_DNA"/>
</dbReference>
<evidence type="ECO:0000256" key="3">
    <source>
        <dbReference type="ARBA" id="ARBA00022691"/>
    </source>
</evidence>
<comment type="caution">
    <text evidence="5">The sequence shown here is derived from an EMBL/GenBank/DDBJ whole genome shotgun (WGS) entry which is preliminary data.</text>
</comment>
<organism evidence="5">
    <name type="scientific">mine drainage metagenome</name>
    <dbReference type="NCBI Taxonomy" id="410659"/>
    <lineage>
        <taxon>unclassified sequences</taxon>
        <taxon>metagenomes</taxon>
        <taxon>ecological metagenomes</taxon>
    </lineage>
</organism>
<dbReference type="GO" id="GO:0016279">
    <property type="term" value="F:protein-lysine N-methyltransferase activity"/>
    <property type="evidence" value="ECO:0007669"/>
    <property type="project" value="InterPro"/>
</dbReference>